<dbReference type="AlphaFoldDB" id="A0A235F379"/>
<comment type="caution">
    <text evidence="7">The sequence shown here is derived from an EMBL/GenBank/DDBJ whole genome shotgun (WGS) entry which is preliminary data.</text>
</comment>
<comment type="cofactor">
    <cofactor evidence="1">
        <name>FAD</name>
        <dbReference type="ChEBI" id="CHEBI:57692"/>
    </cofactor>
</comment>
<dbReference type="Pfam" id="PF01266">
    <property type="entry name" value="DAO"/>
    <property type="match status" value="1"/>
</dbReference>
<evidence type="ECO:0000256" key="5">
    <source>
        <dbReference type="ARBA" id="ARBA00023002"/>
    </source>
</evidence>
<dbReference type="EMBL" id="NOIH01000002">
    <property type="protein sequence ID" value="OYD55706.1"/>
    <property type="molecule type" value="Genomic_DNA"/>
</dbReference>
<accession>A0A235F379</accession>
<keyword evidence="4" id="KW-0274">FAD</keyword>
<evidence type="ECO:0000256" key="3">
    <source>
        <dbReference type="ARBA" id="ARBA00022630"/>
    </source>
</evidence>
<dbReference type="InterPro" id="IPR006076">
    <property type="entry name" value="FAD-dep_OxRdtase"/>
</dbReference>
<dbReference type="PANTHER" id="PTHR11985:SF15">
    <property type="entry name" value="GLYCEROL-3-PHOSPHATE DEHYDROGENASE, MITOCHONDRIAL"/>
    <property type="match status" value="1"/>
</dbReference>
<proteinExistence type="inferred from homology"/>
<name>A0A235F379_9RHOO</name>
<dbReference type="OrthoDB" id="9766796at2"/>
<dbReference type="PRINTS" id="PR01001">
    <property type="entry name" value="FADG3PDH"/>
</dbReference>
<reference evidence="7 8" key="1">
    <citation type="submission" date="2017-07" db="EMBL/GenBank/DDBJ databases">
        <title>Thauera sp. KNDSS-Mac4 genome sequence and assembly.</title>
        <authorList>
            <person name="Mayilraj S."/>
        </authorList>
    </citation>
    <scope>NUCLEOTIDE SEQUENCE [LARGE SCALE GENOMIC DNA]</scope>
    <source>
        <strain evidence="7 8">KNDSS-Mac4</strain>
    </source>
</reference>
<dbReference type="GO" id="GO:0046168">
    <property type="term" value="P:glycerol-3-phosphate catabolic process"/>
    <property type="evidence" value="ECO:0007669"/>
    <property type="project" value="TreeGrafter"/>
</dbReference>
<dbReference type="GO" id="GO:0004368">
    <property type="term" value="F:glycerol-3-phosphate dehydrogenase (quinone) activity"/>
    <property type="evidence" value="ECO:0007669"/>
    <property type="project" value="InterPro"/>
</dbReference>
<keyword evidence="3" id="KW-0285">Flavoprotein</keyword>
<dbReference type="InterPro" id="IPR000447">
    <property type="entry name" value="G3P_DH_FAD-dep"/>
</dbReference>
<keyword evidence="8" id="KW-1185">Reference proteome</keyword>
<keyword evidence="5" id="KW-0560">Oxidoreductase</keyword>
<evidence type="ECO:0000313" key="7">
    <source>
        <dbReference type="EMBL" id="OYD55706.1"/>
    </source>
</evidence>
<evidence type="ECO:0000256" key="2">
    <source>
        <dbReference type="ARBA" id="ARBA00007330"/>
    </source>
</evidence>
<dbReference type="SUPFAM" id="SSF54373">
    <property type="entry name" value="FAD-linked reductases, C-terminal domain"/>
    <property type="match status" value="1"/>
</dbReference>
<dbReference type="SUPFAM" id="SSF51905">
    <property type="entry name" value="FAD/NAD(P)-binding domain"/>
    <property type="match status" value="1"/>
</dbReference>
<dbReference type="Proteomes" id="UP000215181">
    <property type="component" value="Unassembled WGS sequence"/>
</dbReference>
<dbReference type="RefSeq" id="WP_094266536.1">
    <property type="nucleotide sequence ID" value="NZ_NOIH01000002.1"/>
</dbReference>
<organism evidence="7 8">
    <name type="scientific">Thauera propionica</name>
    <dbReference type="NCBI Taxonomy" id="2019431"/>
    <lineage>
        <taxon>Bacteria</taxon>
        <taxon>Pseudomonadati</taxon>
        <taxon>Pseudomonadota</taxon>
        <taxon>Betaproteobacteria</taxon>
        <taxon>Rhodocyclales</taxon>
        <taxon>Zoogloeaceae</taxon>
        <taxon>Thauera</taxon>
    </lineage>
</organism>
<evidence type="ECO:0000256" key="1">
    <source>
        <dbReference type="ARBA" id="ARBA00001974"/>
    </source>
</evidence>
<evidence type="ECO:0000256" key="4">
    <source>
        <dbReference type="ARBA" id="ARBA00022827"/>
    </source>
</evidence>
<gene>
    <name evidence="7" type="ORF">CGK74_00715</name>
</gene>
<protein>
    <submittedName>
        <fullName evidence="7">FAD-dependent oxidoreductase</fullName>
    </submittedName>
</protein>
<dbReference type="Gene3D" id="3.50.50.60">
    <property type="entry name" value="FAD/NAD(P)-binding domain"/>
    <property type="match status" value="1"/>
</dbReference>
<dbReference type="InterPro" id="IPR036188">
    <property type="entry name" value="FAD/NAD-bd_sf"/>
</dbReference>
<feature type="domain" description="FAD dependent oxidoreductase" evidence="6">
    <location>
        <begin position="2"/>
        <end position="334"/>
    </location>
</feature>
<dbReference type="Gene3D" id="3.30.9.10">
    <property type="entry name" value="D-Amino Acid Oxidase, subunit A, domain 2"/>
    <property type="match status" value="1"/>
</dbReference>
<sequence length="346" mass="38169">MRVAVVGAGIVGACTAWALVRKGAEVSLFERKHPMTETSRASSKLLHGGLRYLEGGHLCLVRKSLQARAVWLQQAPHLCEPLQLLLPVYADVGRPRWIVGMGIRLYDLLARGSGFPKGRWLSAEEVATLQPGLLRKGLQGAYAFYDAQMDDQALGNWVIEQFCAAGGTLQCEHEIAQIDALSGFDRIVNAAGPWALDLRRTQPGPPSYALDWVRGSHIVLDRPCPAAMLLQIPGEKRIFFVLPRRNQTLIGTTEVRQPGPDNPGPSEKEIDYLLDAHNHYLTPVALRSDMVEAFSGVRPLLRSADNPSDATREWAFERVGKVLHIYGGKWTTAQLQGEEAATRILQ</sequence>
<comment type="similarity">
    <text evidence="2">Belongs to the FAD-dependent glycerol-3-phosphate dehydrogenase family.</text>
</comment>
<evidence type="ECO:0000259" key="6">
    <source>
        <dbReference type="Pfam" id="PF01266"/>
    </source>
</evidence>
<evidence type="ECO:0000313" key="8">
    <source>
        <dbReference type="Proteomes" id="UP000215181"/>
    </source>
</evidence>
<dbReference type="PANTHER" id="PTHR11985">
    <property type="entry name" value="GLYCEROL-3-PHOSPHATE DEHYDROGENASE"/>
    <property type="match status" value="1"/>
</dbReference>